<reference evidence="4" key="1">
    <citation type="submission" date="2010-07" db="EMBL/GenBank/DDBJ databases">
        <title>The genome sequence of Gaeumannomyces graminis var. tritici strain R3-111a-1.</title>
        <authorList>
            <consortium name="The Broad Institute Genome Sequencing Platform"/>
            <person name="Ma L.-J."/>
            <person name="Dead R."/>
            <person name="Young S."/>
            <person name="Zeng Q."/>
            <person name="Koehrsen M."/>
            <person name="Alvarado L."/>
            <person name="Berlin A."/>
            <person name="Chapman S.B."/>
            <person name="Chen Z."/>
            <person name="Freedman E."/>
            <person name="Gellesch M."/>
            <person name="Goldberg J."/>
            <person name="Griggs A."/>
            <person name="Gujja S."/>
            <person name="Heilman E.R."/>
            <person name="Heiman D."/>
            <person name="Hepburn T."/>
            <person name="Howarth C."/>
            <person name="Jen D."/>
            <person name="Larson L."/>
            <person name="Mehta T."/>
            <person name="Neiman D."/>
            <person name="Pearson M."/>
            <person name="Roberts A."/>
            <person name="Saif S."/>
            <person name="Shea T."/>
            <person name="Shenoy N."/>
            <person name="Sisk P."/>
            <person name="Stolte C."/>
            <person name="Sykes S."/>
            <person name="Walk T."/>
            <person name="White J."/>
            <person name="Yandava C."/>
            <person name="Haas B."/>
            <person name="Nusbaum C."/>
            <person name="Birren B."/>
        </authorList>
    </citation>
    <scope>NUCLEOTIDE SEQUENCE [LARGE SCALE GENOMIC DNA]</scope>
    <source>
        <strain evidence="4">R3-111a-1</strain>
    </source>
</reference>
<reference evidence="3" key="5">
    <citation type="submission" date="2018-04" db="UniProtKB">
        <authorList>
            <consortium name="EnsemblFungi"/>
        </authorList>
    </citation>
    <scope>IDENTIFICATION</scope>
    <source>
        <strain evidence="3">R3-111a-1</strain>
    </source>
</reference>
<dbReference type="GeneID" id="20353382"/>
<organism evidence="2">
    <name type="scientific">Gaeumannomyces tritici (strain R3-111a-1)</name>
    <name type="common">Wheat and barley take-all root rot fungus</name>
    <name type="synonym">Gaeumannomyces graminis var. tritici</name>
    <dbReference type="NCBI Taxonomy" id="644352"/>
    <lineage>
        <taxon>Eukaryota</taxon>
        <taxon>Fungi</taxon>
        <taxon>Dikarya</taxon>
        <taxon>Ascomycota</taxon>
        <taxon>Pezizomycotina</taxon>
        <taxon>Sordariomycetes</taxon>
        <taxon>Sordariomycetidae</taxon>
        <taxon>Magnaporthales</taxon>
        <taxon>Magnaporthaceae</taxon>
        <taxon>Gaeumannomyces</taxon>
    </lineage>
</organism>
<dbReference type="VEuPathDB" id="FungiDB:GGTG_12924"/>
<name>J3PHE5_GAET3</name>
<accession>J3PHE5</accession>
<dbReference type="AlphaFoldDB" id="J3PHE5"/>
<evidence type="ECO:0000313" key="2">
    <source>
        <dbReference type="EMBL" id="EJT69305.1"/>
    </source>
</evidence>
<reference evidence="2" key="3">
    <citation type="submission" date="2010-09" db="EMBL/GenBank/DDBJ databases">
        <title>Annotation of Gaeumannomyces graminis var. tritici R3-111a-1.</title>
        <authorList>
            <consortium name="The Broad Institute Genome Sequencing Platform"/>
            <person name="Ma L.-J."/>
            <person name="Dead R."/>
            <person name="Young S.K."/>
            <person name="Zeng Q."/>
            <person name="Gargeya S."/>
            <person name="Fitzgerald M."/>
            <person name="Haas B."/>
            <person name="Abouelleil A."/>
            <person name="Alvarado L."/>
            <person name="Arachchi H.M."/>
            <person name="Berlin A."/>
            <person name="Brown A."/>
            <person name="Chapman S.B."/>
            <person name="Chen Z."/>
            <person name="Dunbar C."/>
            <person name="Freedman E."/>
            <person name="Gearin G."/>
            <person name="Gellesch M."/>
            <person name="Goldberg J."/>
            <person name="Griggs A."/>
            <person name="Gujja S."/>
            <person name="Heiman D."/>
            <person name="Howarth C."/>
            <person name="Larson L."/>
            <person name="Lui A."/>
            <person name="MacDonald P.J.P."/>
            <person name="Mehta T."/>
            <person name="Montmayeur A."/>
            <person name="Murphy C."/>
            <person name="Neiman D."/>
            <person name="Pearson M."/>
            <person name="Priest M."/>
            <person name="Roberts A."/>
            <person name="Saif S."/>
            <person name="Shea T."/>
            <person name="Shenoy N."/>
            <person name="Sisk P."/>
            <person name="Stolte C."/>
            <person name="Sykes S."/>
            <person name="Yandava C."/>
            <person name="Wortman J."/>
            <person name="Nusbaum C."/>
            <person name="Birren B."/>
        </authorList>
    </citation>
    <scope>NUCLEOTIDE SEQUENCE</scope>
    <source>
        <strain evidence="2">R3-111a-1</strain>
    </source>
</reference>
<sequence length="114" mass="11969">MDLKTLRPPNRGQATNPSRPAVGSRGKGKSPKANRSNVPSAAAAPSPWEGGKSYHGVRALPDGRMLAEPPQASSSGRLELCKRGRLATGARECLCCQPEAAHHYSNGTKPASCH</sequence>
<reference evidence="3" key="4">
    <citation type="journal article" date="2015" name="G3 (Bethesda)">
        <title>Genome sequences of three phytopathogenic species of the Magnaporthaceae family of fungi.</title>
        <authorList>
            <person name="Okagaki L.H."/>
            <person name="Nunes C.C."/>
            <person name="Sailsbery J."/>
            <person name="Clay B."/>
            <person name="Brown D."/>
            <person name="John T."/>
            <person name="Oh Y."/>
            <person name="Young N."/>
            <person name="Fitzgerald M."/>
            <person name="Haas B.J."/>
            <person name="Zeng Q."/>
            <person name="Young S."/>
            <person name="Adiconis X."/>
            <person name="Fan L."/>
            <person name="Levin J.Z."/>
            <person name="Mitchell T.K."/>
            <person name="Okubara P.A."/>
            <person name="Farman M.L."/>
            <person name="Kohn L.M."/>
            <person name="Birren B."/>
            <person name="Ma L.-J."/>
            <person name="Dean R.A."/>
        </authorList>
    </citation>
    <scope>NUCLEOTIDE SEQUENCE</scope>
    <source>
        <strain evidence="3">R3-111a-1</strain>
    </source>
</reference>
<evidence type="ECO:0000313" key="4">
    <source>
        <dbReference type="Proteomes" id="UP000006039"/>
    </source>
</evidence>
<evidence type="ECO:0000313" key="3">
    <source>
        <dbReference type="EnsemblFungi" id="EJT69305"/>
    </source>
</evidence>
<dbReference type="Proteomes" id="UP000006039">
    <property type="component" value="Unassembled WGS sequence"/>
</dbReference>
<dbReference type="EnsemblFungi" id="EJT69305">
    <property type="protein sequence ID" value="EJT69305"/>
    <property type="gene ID" value="GGTG_12924"/>
</dbReference>
<proteinExistence type="predicted"/>
<reference evidence="2" key="2">
    <citation type="submission" date="2010-07" db="EMBL/GenBank/DDBJ databases">
        <authorList>
            <consortium name="The Broad Institute Genome Sequencing Platform"/>
            <consortium name="Broad Institute Genome Sequencing Center for Infectious Disease"/>
            <person name="Ma L.-J."/>
            <person name="Dead R."/>
            <person name="Young S."/>
            <person name="Zeng Q."/>
            <person name="Koehrsen M."/>
            <person name="Alvarado L."/>
            <person name="Berlin A."/>
            <person name="Chapman S.B."/>
            <person name="Chen Z."/>
            <person name="Freedman E."/>
            <person name="Gellesch M."/>
            <person name="Goldberg J."/>
            <person name="Griggs A."/>
            <person name="Gujja S."/>
            <person name="Heilman E.R."/>
            <person name="Heiman D."/>
            <person name="Hepburn T."/>
            <person name="Howarth C."/>
            <person name="Jen D."/>
            <person name="Larson L."/>
            <person name="Mehta T."/>
            <person name="Neiman D."/>
            <person name="Pearson M."/>
            <person name="Roberts A."/>
            <person name="Saif S."/>
            <person name="Shea T."/>
            <person name="Shenoy N."/>
            <person name="Sisk P."/>
            <person name="Stolte C."/>
            <person name="Sykes S."/>
            <person name="Walk T."/>
            <person name="White J."/>
            <person name="Yandava C."/>
            <person name="Haas B."/>
            <person name="Nusbaum C."/>
            <person name="Birren B."/>
        </authorList>
    </citation>
    <scope>NUCLEOTIDE SEQUENCE</scope>
    <source>
        <strain evidence="2">R3-111a-1</strain>
    </source>
</reference>
<protein>
    <submittedName>
        <fullName evidence="2 3">Uncharacterized protein</fullName>
    </submittedName>
</protein>
<gene>
    <name evidence="3" type="primary">20353382</name>
    <name evidence="2" type="ORF">GGTG_12924</name>
</gene>
<keyword evidence="4" id="KW-1185">Reference proteome</keyword>
<feature type="region of interest" description="Disordered" evidence="1">
    <location>
        <begin position="1"/>
        <end position="78"/>
    </location>
</feature>
<dbReference type="RefSeq" id="XP_009229090.1">
    <property type="nucleotide sequence ID" value="XM_009230826.1"/>
</dbReference>
<dbReference type="HOGENOM" id="CLU_2121237_0_0_1"/>
<evidence type="ECO:0000256" key="1">
    <source>
        <dbReference type="SAM" id="MobiDB-lite"/>
    </source>
</evidence>
<dbReference type="EMBL" id="GL385404">
    <property type="protein sequence ID" value="EJT69305.1"/>
    <property type="molecule type" value="Genomic_DNA"/>
</dbReference>